<keyword evidence="3" id="KW-1185">Reference proteome</keyword>
<dbReference type="EMBL" id="JAALLT010000002">
    <property type="protein sequence ID" value="NGP76652.1"/>
    <property type="molecule type" value="Genomic_DNA"/>
</dbReference>
<evidence type="ECO:0000256" key="1">
    <source>
        <dbReference type="SAM" id="Phobius"/>
    </source>
</evidence>
<evidence type="ECO:0000313" key="2">
    <source>
        <dbReference type="EMBL" id="NGP76652.1"/>
    </source>
</evidence>
<keyword evidence="1" id="KW-1133">Transmembrane helix</keyword>
<name>A0A6M1SV08_9BACT</name>
<keyword evidence="1" id="KW-0812">Transmembrane</keyword>
<dbReference type="AlphaFoldDB" id="A0A6M1SV08"/>
<sequence length="62" mass="7658">MFGHRPKPKKFDYQFRYHDPEKEERRRRRIKIKRPYKKTHQGRSILLYALGLSLVVYIISVL</sequence>
<reference evidence="2 3" key="1">
    <citation type="submission" date="2020-02" db="EMBL/GenBank/DDBJ databases">
        <title>Balneolaceae bacterium YR4-1, complete genome.</title>
        <authorList>
            <person name="Li Y."/>
            <person name="Wu S."/>
        </authorList>
    </citation>
    <scope>NUCLEOTIDE SEQUENCE [LARGE SCALE GENOMIC DNA]</scope>
    <source>
        <strain evidence="2 3">YR4-1</strain>
    </source>
</reference>
<feature type="transmembrane region" description="Helical" evidence="1">
    <location>
        <begin position="44"/>
        <end position="61"/>
    </location>
</feature>
<evidence type="ECO:0000313" key="3">
    <source>
        <dbReference type="Proteomes" id="UP000473278"/>
    </source>
</evidence>
<organism evidence="2 3">
    <name type="scientific">Halalkalibaculum roseum</name>
    <dbReference type="NCBI Taxonomy" id="2709311"/>
    <lineage>
        <taxon>Bacteria</taxon>
        <taxon>Pseudomonadati</taxon>
        <taxon>Balneolota</taxon>
        <taxon>Balneolia</taxon>
        <taxon>Balneolales</taxon>
        <taxon>Balneolaceae</taxon>
        <taxon>Halalkalibaculum</taxon>
    </lineage>
</organism>
<protein>
    <submittedName>
        <fullName evidence="2">Uncharacterized protein</fullName>
    </submittedName>
</protein>
<keyword evidence="1" id="KW-0472">Membrane</keyword>
<dbReference type="Proteomes" id="UP000473278">
    <property type="component" value="Unassembled WGS sequence"/>
</dbReference>
<gene>
    <name evidence="2" type="ORF">G3570_08410</name>
</gene>
<comment type="caution">
    <text evidence="2">The sequence shown here is derived from an EMBL/GenBank/DDBJ whole genome shotgun (WGS) entry which is preliminary data.</text>
</comment>
<accession>A0A6M1SV08</accession>
<proteinExistence type="predicted"/>